<dbReference type="GO" id="GO:0008194">
    <property type="term" value="F:UDP-glycosyltransferase activity"/>
    <property type="evidence" value="ECO:0007669"/>
    <property type="project" value="InterPro"/>
</dbReference>
<feature type="domain" description="Glycosyltransferase N-terminal" evidence="3">
    <location>
        <begin position="8"/>
        <end position="218"/>
    </location>
</feature>
<keyword evidence="5" id="KW-1185">Reference proteome</keyword>
<evidence type="ECO:0000259" key="3">
    <source>
        <dbReference type="Pfam" id="PF26168"/>
    </source>
</evidence>
<dbReference type="InterPro" id="IPR002213">
    <property type="entry name" value="UDP_glucos_trans"/>
</dbReference>
<dbReference type="Pfam" id="PF26168">
    <property type="entry name" value="Glyco_transf_N"/>
    <property type="match status" value="1"/>
</dbReference>
<organism evidence="4 5">
    <name type="scientific">Oldenlandia corymbosa var. corymbosa</name>
    <dbReference type="NCBI Taxonomy" id="529605"/>
    <lineage>
        <taxon>Eukaryota</taxon>
        <taxon>Viridiplantae</taxon>
        <taxon>Streptophyta</taxon>
        <taxon>Embryophyta</taxon>
        <taxon>Tracheophyta</taxon>
        <taxon>Spermatophyta</taxon>
        <taxon>Magnoliopsida</taxon>
        <taxon>eudicotyledons</taxon>
        <taxon>Gunneridae</taxon>
        <taxon>Pentapetalae</taxon>
        <taxon>asterids</taxon>
        <taxon>lamiids</taxon>
        <taxon>Gentianales</taxon>
        <taxon>Rubiaceae</taxon>
        <taxon>Rubioideae</taxon>
        <taxon>Spermacoceae</taxon>
        <taxon>Hedyotis-Oldenlandia complex</taxon>
        <taxon>Oldenlandia</taxon>
    </lineage>
</organism>
<protein>
    <submittedName>
        <fullName evidence="4">OLC1v1021458C1</fullName>
    </submittedName>
</protein>
<name>A0AAV1BVQ4_OLDCO</name>
<dbReference type="CDD" id="cd03784">
    <property type="entry name" value="GT1_Gtf-like"/>
    <property type="match status" value="1"/>
</dbReference>
<evidence type="ECO:0000256" key="1">
    <source>
        <dbReference type="ARBA" id="ARBA00009995"/>
    </source>
</evidence>
<proteinExistence type="inferred from homology"/>
<evidence type="ECO:0000313" key="4">
    <source>
        <dbReference type="EMBL" id="CAI9087401.1"/>
    </source>
</evidence>
<keyword evidence="2" id="KW-0808">Transferase</keyword>
<evidence type="ECO:0000313" key="5">
    <source>
        <dbReference type="Proteomes" id="UP001161247"/>
    </source>
</evidence>
<sequence length="406" mass="46067">MENQAKSFTVLMLPWLAHGHVSPYLELAKKLIARNFIIYLCSTHANLASVRSKLDESFSQSIKLVELHLPESDELPPHYHTTNGLPANLMSTLKDAFEKGCPNFCRILKNLKPDLVIYDLLQPWAPISAAFYNIPAVEYITNGIAMTALGYHSLVSPGTKFPFESTIFCRDYESDFAKRLLVHDKDTRRVMQCMQRSNDIVLVKSFKEIEGKYGDYLSTLVGKQIVPVGHLVQDPVFNDDDQDCEVMEWLNEKEKGSTIFVSFGSEYFLSTKDMVEIAHGLEMSKVYFIWVVRFPKGENISLEEILPEGFFTNLEGREIGIGIEVLRDSSANLHKDTIAKVINQVVKGIDGEKVRNKARELSEKIGSKGENEELDEVVKKLVKLCLLKNKKIYPLPNEEQDLSKDD</sequence>
<dbReference type="Proteomes" id="UP001161247">
    <property type="component" value="Chromosome 1"/>
</dbReference>
<gene>
    <name evidence="4" type="ORF">OLC1_LOCUS245</name>
</gene>
<accession>A0AAV1BVQ4</accession>
<comment type="similarity">
    <text evidence="1">Belongs to the UDP-glycosyltransferase family.</text>
</comment>
<dbReference type="InterPro" id="IPR058980">
    <property type="entry name" value="Glyco_transf_N"/>
</dbReference>
<dbReference type="GO" id="GO:1901135">
    <property type="term" value="P:carbohydrate derivative metabolic process"/>
    <property type="evidence" value="ECO:0007669"/>
    <property type="project" value="UniProtKB-ARBA"/>
</dbReference>
<dbReference type="AlphaFoldDB" id="A0AAV1BVQ4"/>
<dbReference type="EMBL" id="OX459118">
    <property type="protein sequence ID" value="CAI9087401.1"/>
    <property type="molecule type" value="Genomic_DNA"/>
</dbReference>
<reference evidence="4" key="1">
    <citation type="submission" date="2023-03" db="EMBL/GenBank/DDBJ databases">
        <authorList>
            <person name="Julca I."/>
        </authorList>
    </citation>
    <scope>NUCLEOTIDE SEQUENCE</scope>
</reference>
<dbReference type="PANTHER" id="PTHR48044">
    <property type="entry name" value="GLYCOSYLTRANSFERASE"/>
    <property type="match status" value="1"/>
</dbReference>
<evidence type="ECO:0000256" key="2">
    <source>
        <dbReference type="ARBA" id="ARBA00022679"/>
    </source>
</evidence>
<dbReference type="PANTHER" id="PTHR48044:SF29">
    <property type="entry name" value="GLYCOSYLTRANSFERASE"/>
    <property type="match status" value="1"/>
</dbReference>
<dbReference type="SUPFAM" id="SSF53756">
    <property type="entry name" value="UDP-Glycosyltransferase/glycogen phosphorylase"/>
    <property type="match status" value="1"/>
</dbReference>
<dbReference type="Gene3D" id="3.40.50.2000">
    <property type="entry name" value="Glycogen Phosphorylase B"/>
    <property type="match status" value="2"/>
</dbReference>